<feature type="transmembrane region" description="Helical" evidence="12">
    <location>
        <begin position="63"/>
        <end position="84"/>
    </location>
</feature>
<gene>
    <name evidence="12 14" type="primary">atpE</name>
    <name evidence="14" type="ORF">IAD46_05200</name>
</gene>
<evidence type="ECO:0000256" key="10">
    <source>
        <dbReference type="ARBA" id="ARBA00023136"/>
    </source>
</evidence>
<dbReference type="InterPro" id="IPR005953">
    <property type="entry name" value="ATP_synth_csu_bac/chlpt"/>
</dbReference>
<sequence length="86" mass="8716">MNFLAEAAAYNEFFKSGMAYIGAGIAVFTGVGAAIGEGNVAAKAVEAIGRQPEASGKITITMLIGQAVAETTGLYGFIVALMLLGK</sequence>
<proteinExistence type="inferred from homology"/>
<dbReference type="CDD" id="cd18184">
    <property type="entry name" value="ATP-synt_Fo_c_NaATPase"/>
    <property type="match status" value="1"/>
</dbReference>
<evidence type="ECO:0000256" key="6">
    <source>
        <dbReference type="ARBA" id="ARBA00022781"/>
    </source>
</evidence>
<dbReference type="GO" id="GO:0045259">
    <property type="term" value="C:proton-transporting ATP synthase complex"/>
    <property type="evidence" value="ECO:0007669"/>
    <property type="project" value="UniProtKB-KW"/>
</dbReference>
<comment type="similarity">
    <text evidence="2 12">Belongs to the ATPase C chain family.</text>
</comment>
<reference evidence="14" key="1">
    <citation type="submission" date="2020-10" db="EMBL/GenBank/DDBJ databases">
        <authorList>
            <person name="Gilroy R."/>
        </authorList>
    </citation>
    <scope>NUCLEOTIDE SEQUENCE</scope>
    <source>
        <strain evidence="14">ChiW17-6978</strain>
    </source>
</reference>
<evidence type="ECO:0000256" key="4">
    <source>
        <dbReference type="ARBA" id="ARBA00022547"/>
    </source>
</evidence>
<comment type="function">
    <text evidence="12">F(1)F(0) ATP synthase produces ATP from ADP in the presence of a proton or sodium gradient. F-type ATPases consist of two structural domains, F(1) containing the extramembraneous catalytic core and F(0) containing the membrane proton channel, linked together by a central stalk and a peripheral stalk. During catalysis, ATP synthesis in the catalytic domain of F(1) is coupled via a rotary mechanism of the central stalk subunits to proton translocation.</text>
</comment>
<protein>
    <recommendedName>
        <fullName evidence="12">ATP synthase subunit c</fullName>
    </recommendedName>
    <alternativeName>
        <fullName evidence="12">ATP synthase F(0) sector subunit c</fullName>
    </alternativeName>
    <alternativeName>
        <fullName evidence="12">F-type ATPase subunit c</fullName>
        <shortName evidence="12">F-ATPase subunit c</shortName>
    </alternativeName>
    <alternativeName>
        <fullName evidence="12">Lipid-binding protein</fullName>
    </alternativeName>
</protein>
<evidence type="ECO:0000256" key="7">
    <source>
        <dbReference type="ARBA" id="ARBA00022989"/>
    </source>
</evidence>
<evidence type="ECO:0000256" key="5">
    <source>
        <dbReference type="ARBA" id="ARBA00022692"/>
    </source>
</evidence>
<dbReference type="InterPro" id="IPR020537">
    <property type="entry name" value="ATP_synth_F0_csu_DDCD_BS"/>
</dbReference>
<dbReference type="EMBL" id="DVLF01000164">
    <property type="protein sequence ID" value="HIT50405.1"/>
    <property type="molecule type" value="Genomic_DNA"/>
</dbReference>
<keyword evidence="3 12" id="KW-0813">Transport</keyword>
<evidence type="ECO:0000256" key="3">
    <source>
        <dbReference type="ARBA" id="ARBA00022448"/>
    </source>
</evidence>
<dbReference type="Proteomes" id="UP000886758">
    <property type="component" value="Unassembled WGS sequence"/>
</dbReference>
<name>A0A9D1KIJ9_9MOLU</name>
<keyword evidence="6 12" id="KW-0375">Hydrogen ion transport</keyword>
<comment type="caution">
    <text evidence="14">The sequence shown here is derived from an EMBL/GenBank/DDBJ whole genome shotgun (WGS) entry which is preliminary data.</text>
</comment>
<dbReference type="PROSITE" id="PS00605">
    <property type="entry name" value="ATPASE_C"/>
    <property type="match status" value="1"/>
</dbReference>
<feature type="transmembrane region" description="Helical" evidence="12">
    <location>
        <begin position="20"/>
        <end position="42"/>
    </location>
</feature>
<evidence type="ECO:0000256" key="11">
    <source>
        <dbReference type="ARBA" id="ARBA00023310"/>
    </source>
</evidence>
<comment type="function">
    <text evidence="12">Key component of the F(0) channel; it plays a direct role in translocation across the membrane. A homomeric c-ring of between 10-14 subunits forms the central stalk rotor element with the F(1) delta and epsilon subunits.</text>
</comment>
<keyword evidence="4 12" id="KW-0138">CF(0)</keyword>
<feature type="site" description="Reversibly protonated during proton transport" evidence="12">
    <location>
        <position position="70"/>
    </location>
</feature>
<keyword evidence="5 12" id="KW-0812">Transmembrane</keyword>
<evidence type="ECO:0000256" key="1">
    <source>
        <dbReference type="ARBA" id="ARBA00004141"/>
    </source>
</evidence>
<keyword evidence="8 12" id="KW-0406">Ion transport</keyword>
<dbReference type="InterPro" id="IPR000454">
    <property type="entry name" value="ATP_synth_F0_csu"/>
</dbReference>
<evidence type="ECO:0000313" key="15">
    <source>
        <dbReference type="Proteomes" id="UP000886758"/>
    </source>
</evidence>
<dbReference type="Gene3D" id="1.20.120.610">
    <property type="entry name" value="lithium bound rotor ring of v- atpase"/>
    <property type="match status" value="1"/>
</dbReference>
<dbReference type="PRINTS" id="PR00124">
    <property type="entry name" value="ATPASEC"/>
</dbReference>
<feature type="domain" description="V-ATPase proteolipid subunit C-like" evidence="13">
    <location>
        <begin position="21"/>
        <end position="83"/>
    </location>
</feature>
<dbReference type="HAMAP" id="MF_01396">
    <property type="entry name" value="ATP_synth_c_bact"/>
    <property type="match status" value="1"/>
</dbReference>
<dbReference type="SUPFAM" id="SSF81333">
    <property type="entry name" value="F1F0 ATP synthase subunit C"/>
    <property type="match status" value="1"/>
</dbReference>
<dbReference type="GO" id="GO:0046933">
    <property type="term" value="F:proton-transporting ATP synthase activity, rotational mechanism"/>
    <property type="evidence" value="ECO:0007669"/>
    <property type="project" value="UniProtKB-UniRule"/>
</dbReference>
<comment type="subcellular location">
    <subcellularLocation>
        <location evidence="12">Cell membrane</location>
        <topology evidence="12">Multi-pass membrane protein</topology>
    </subcellularLocation>
    <subcellularLocation>
        <location evidence="1">Membrane</location>
        <topology evidence="1">Multi-pass membrane protein</topology>
    </subcellularLocation>
</comment>
<dbReference type="AlphaFoldDB" id="A0A9D1KIJ9"/>
<keyword evidence="10 12" id="KW-0472">Membrane</keyword>
<evidence type="ECO:0000256" key="9">
    <source>
        <dbReference type="ARBA" id="ARBA00023121"/>
    </source>
</evidence>
<dbReference type="InterPro" id="IPR035921">
    <property type="entry name" value="F/V-ATP_Csub_sf"/>
</dbReference>
<dbReference type="Pfam" id="PF00137">
    <property type="entry name" value="ATP-synt_C"/>
    <property type="match status" value="1"/>
</dbReference>
<evidence type="ECO:0000313" key="14">
    <source>
        <dbReference type="EMBL" id="HIT50405.1"/>
    </source>
</evidence>
<keyword evidence="11 12" id="KW-0066">ATP synthesis</keyword>
<evidence type="ECO:0000256" key="12">
    <source>
        <dbReference type="HAMAP-Rule" id="MF_01396"/>
    </source>
</evidence>
<dbReference type="GO" id="GO:0005886">
    <property type="term" value="C:plasma membrane"/>
    <property type="evidence" value="ECO:0007669"/>
    <property type="project" value="UniProtKB-SubCell"/>
</dbReference>
<keyword evidence="9 12" id="KW-0446">Lipid-binding</keyword>
<dbReference type="GO" id="GO:0008289">
    <property type="term" value="F:lipid binding"/>
    <property type="evidence" value="ECO:0007669"/>
    <property type="project" value="UniProtKB-KW"/>
</dbReference>
<keyword evidence="12" id="KW-1003">Cell membrane</keyword>
<accession>A0A9D1KIJ9</accession>
<evidence type="ECO:0000256" key="2">
    <source>
        <dbReference type="ARBA" id="ARBA00006704"/>
    </source>
</evidence>
<reference evidence="14" key="2">
    <citation type="journal article" date="2021" name="PeerJ">
        <title>Extensive microbial diversity within the chicken gut microbiome revealed by metagenomics and culture.</title>
        <authorList>
            <person name="Gilroy R."/>
            <person name="Ravi A."/>
            <person name="Getino M."/>
            <person name="Pursley I."/>
            <person name="Horton D.L."/>
            <person name="Alikhan N.F."/>
            <person name="Baker D."/>
            <person name="Gharbi K."/>
            <person name="Hall N."/>
            <person name="Watson M."/>
            <person name="Adriaenssens E.M."/>
            <person name="Foster-Nyarko E."/>
            <person name="Jarju S."/>
            <person name="Secka A."/>
            <person name="Antonio M."/>
            <person name="Oren A."/>
            <person name="Chaudhuri R.R."/>
            <person name="La Ragione R."/>
            <person name="Hildebrand F."/>
            <person name="Pallen M.J."/>
        </authorList>
    </citation>
    <scope>NUCLEOTIDE SEQUENCE</scope>
    <source>
        <strain evidence="14">ChiW17-6978</strain>
    </source>
</reference>
<dbReference type="NCBIfam" id="TIGR01260">
    <property type="entry name" value="ATP_synt_c"/>
    <property type="match status" value="1"/>
</dbReference>
<evidence type="ECO:0000256" key="8">
    <source>
        <dbReference type="ARBA" id="ARBA00023065"/>
    </source>
</evidence>
<dbReference type="GO" id="GO:0033177">
    <property type="term" value="C:proton-transporting two-sector ATPase complex, proton-transporting domain"/>
    <property type="evidence" value="ECO:0007669"/>
    <property type="project" value="InterPro"/>
</dbReference>
<keyword evidence="7 12" id="KW-1133">Transmembrane helix</keyword>
<evidence type="ECO:0000259" key="13">
    <source>
        <dbReference type="Pfam" id="PF00137"/>
    </source>
</evidence>
<dbReference type="InterPro" id="IPR002379">
    <property type="entry name" value="ATPase_proteolipid_c-like_dom"/>
</dbReference>
<organism evidence="14 15">
    <name type="scientific">Candidatus Pelethenecus faecipullorum</name>
    <dbReference type="NCBI Taxonomy" id="2840900"/>
    <lineage>
        <taxon>Bacteria</taxon>
        <taxon>Bacillati</taxon>
        <taxon>Mycoplasmatota</taxon>
        <taxon>Mollicutes</taxon>
        <taxon>Candidatus Pelethenecus</taxon>
    </lineage>
</organism>